<protein>
    <recommendedName>
        <fullName evidence="3">PIN domain-containing protein</fullName>
    </recommendedName>
</protein>
<dbReference type="Proteomes" id="UP000195442">
    <property type="component" value="Unassembled WGS sequence"/>
</dbReference>
<reference evidence="2" key="1">
    <citation type="submission" date="2017-02" db="EMBL/GenBank/DDBJ databases">
        <authorList>
            <person name="Daims H."/>
        </authorList>
    </citation>
    <scope>NUCLEOTIDE SEQUENCE [LARGE SCALE GENOMIC DNA]</scope>
</reference>
<evidence type="ECO:0000313" key="2">
    <source>
        <dbReference type="Proteomes" id="UP000195442"/>
    </source>
</evidence>
<evidence type="ECO:0008006" key="3">
    <source>
        <dbReference type="Google" id="ProtNLM"/>
    </source>
</evidence>
<organism evidence="1 2">
    <name type="scientific">Crenothrix polyspora</name>
    <dbReference type="NCBI Taxonomy" id="360316"/>
    <lineage>
        <taxon>Bacteria</taxon>
        <taxon>Pseudomonadati</taxon>
        <taxon>Pseudomonadota</taxon>
        <taxon>Gammaproteobacteria</taxon>
        <taxon>Methylococcales</taxon>
        <taxon>Crenotrichaceae</taxon>
        <taxon>Crenothrix</taxon>
    </lineage>
</organism>
<dbReference type="AlphaFoldDB" id="A0A1R4GZV4"/>
<name>A0A1R4GZV4_9GAMM</name>
<gene>
    <name evidence="1" type="ORF">CRENPOLYSF2_1180016</name>
</gene>
<keyword evidence="2" id="KW-1185">Reference proteome</keyword>
<dbReference type="EMBL" id="FUKJ01000022">
    <property type="protein sequence ID" value="SJM89486.1"/>
    <property type="molecule type" value="Genomic_DNA"/>
</dbReference>
<accession>A0A1R4GZV4</accession>
<proteinExistence type="predicted"/>
<sequence length="49" mass="5765">MSYLIDTQILIWYQLNSKKLNSAIYELLKNSGSWGELCDRSKTRHITCE</sequence>
<evidence type="ECO:0000313" key="1">
    <source>
        <dbReference type="EMBL" id="SJM89486.1"/>
    </source>
</evidence>